<dbReference type="Proteomes" id="UP000499080">
    <property type="component" value="Unassembled WGS sequence"/>
</dbReference>
<keyword evidence="3" id="KW-1185">Reference proteome</keyword>
<dbReference type="EMBL" id="BGPR01165771">
    <property type="protein sequence ID" value="GBM12612.1"/>
    <property type="molecule type" value="Genomic_DNA"/>
</dbReference>
<evidence type="ECO:0000313" key="3">
    <source>
        <dbReference type="Proteomes" id="UP000499080"/>
    </source>
</evidence>
<proteinExistence type="predicted"/>
<accession>A0A4Y2D758</accession>
<feature type="non-terminal residue" evidence="2">
    <location>
        <position position="43"/>
    </location>
</feature>
<gene>
    <name evidence="1" type="ORF">AVEN_241077_1</name>
    <name evidence="2" type="ORF">AVEN_49700_1</name>
</gene>
<sequence length="43" mass="5109">MFNLRRLPLFLTNIEESDDKSDDSFPYFITIDPMEVTRKNCVP</sequence>
<evidence type="ECO:0000313" key="1">
    <source>
        <dbReference type="EMBL" id="GBM12574.1"/>
    </source>
</evidence>
<dbReference type="AlphaFoldDB" id="A0A4Y2D758"/>
<protein>
    <submittedName>
        <fullName evidence="2">Uncharacterized protein</fullName>
    </submittedName>
</protein>
<evidence type="ECO:0000313" key="2">
    <source>
        <dbReference type="EMBL" id="GBM12612.1"/>
    </source>
</evidence>
<reference evidence="2 3" key="1">
    <citation type="journal article" date="2019" name="Sci. Rep.">
        <title>Orb-weaving spider Araneus ventricosus genome elucidates the spidroin gene catalogue.</title>
        <authorList>
            <person name="Kono N."/>
            <person name="Nakamura H."/>
            <person name="Ohtoshi R."/>
            <person name="Moran D.A.P."/>
            <person name="Shinohara A."/>
            <person name="Yoshida Y."/>
            <person name="Fujiwara M."/>
            <person name="Mori M."/>
            <person name="Tomita M."/>
            <person name="Arakawa K."/>
        </authorList>
    </citation>
    <scope>NUCLEOTIDE SEQUENCE [LARGE SCALE GENOMIC DNA]</scope>
</reference>
<name>A0A4Y2D758_ARAVE</name>
<dbReference type="EMBL" id="BGPR01165760">
    <property type="protein sequence ID" value="GBM12574.1"/>
    <property type="molecule type" value="Genomic_DNA"/>
</dbReference>
<comment type="caution">
    <text evidence="2">The sequence shown here is derived from an EMBL/GenBank/DDBJ whole genome shotgun (WGS) entry which is preliminary data.</text>
</comment>
<organism evidence="2 3">
    <name type="scientific">Araneus ventricosus</name>
    <name type="common">Orbweaver spider</name>
    <name type="synonym">Epeira ventricosa</name>
    <dbReference type="NCBI Taxonomy" id="182803"/>
    <lineage>
        <taxon>Eukaryota</taxon>
        <taxon>Metazoa</taxon>
        <taxon>Ecdysozoa</taxon>
        <taxon>Arthropoda</taxon>
        <taxon>Chelicerata</taxon>
        <taxon>Arachnida</taxon>
        <taxon>Araneae</taxon>
        <taxon>Araneomorphae</taxon>
        <taxon>Entelegynae</taxon>
        <taxon>Araneoidea</taxon>
        <taxon>Araneidae</taxon>
        <taxon>Araneus</taxon>
    </lineage>
</organism>